<keyword evidence="7" id="KW-1185">Reference proteome</keyword>
<dbReference type="InterPro" id="IPR036388">
    <property type="entry name" value="WH-like_DNA-bd_sf"/>
</dbReference>
<dbReference type="Gene3D" id="1.10.10.10">
    <property type="entry name" value="Winged helix-like DNA-binding domain superfamily/Winged helix DNA-binding domain"/>
    <property type="match status" value="1"/>
</dbReference>
<dbReference type="InterPro" id="IPR036390">
    <property type="entry name" value="WH_DNA-bd_sf"/>
</dbReference>
<dbReference type="InterPro" id="IPR037171">
    <property type="entry name" value="NagB/RpiA_transferase-like"/>
</dbReference>
<keyword evidence="2" id="KW-0805">Transcription regulation</keyword>
<dbReference type="InterPro" id="IPR018356">
    <property type="entry name" value="Tscrpt_reg_HTH_DeoR_CS"/>
</dbReference>
<dbReference type="SUPFAM" id="SSF46785">
    <property type="entry name" value="Winged helix' DNA-binding domain"/>
    <property type="match status" value="1"/>
</dbReference>
<organism evidence="6 7">
    <name type="scientific">Achromobacter arsenitoxydans SY8</name>
    <dbReference type="NCBI Taxonomy" id="477184"/>
    <lineage>
        <taxon>Bacteria</taxon>
        <taxon>Pseudomonadati</taxon>
        <taxon>Pseudomonadota</taxon>
        <taxon>Betaproteobacteria</taxon>
        <taxon>Burkholderiales</taxon>
        <taxon>Alcaligenaceae</taxon>
        <taxon>Achromobacter</taxon>
    </lineage>
</organism>
<sequence length="280" mass="30868">MRHYFSLLLFYHANMTLNPRQSALIEMVRAQGSASIEELAKRFDVTLQTVRRDVNILSEAGLLSRFHGGVRIEASTIENIAYRKRQGLHAAGKQRIAEAVARAVPDGCSLILNIGTTTEAIARALLRHRGLRVITNNLHVADILSDNPDCEVIVAGGVVRSRDRGIVGEATMDFIRQFKVDIGLIGISGIEADGTLRDYDFREVRVARTIIEQSREVWLAADSSKFKRQAMVELAHISQIDRFFTDAHPQEPLAQVLLDAGVRCDVAAAPNIPNAPKPAA</sequence>
<protein>
    <submittedName>
        <fullName evidence="6">Glycerol-3-phosphate regulon repressor</fullName>
    </submittedName>
</protein>
<dbReference type="InterPro" id="IPR050313">
    <property type="entry name" value="Carb_Metab_HTH_regulators"/>
</dbReference>
<dbReference type="InterPro" id="IPR001034">
    <property type="entry name" value="DeoR_HTH"/>
</dbReference>
<dbReference type="InterPro" id="IPR014036">
    <property type="entry name" value="DeoR-like_C"/>
</dbReference>
<dbReference type="SMART" id="SM01134">
    <property type="entry name" value="DeoRC"/>
    <property type="match status" value="1"/>
</dbReference>
<dbReference type="STRING" id="477184.KYC_15462"/>
<evidence type="ECO:0000256" key="4">
    <source>
        <dbReference type="ARBA" id="ARBA00023163"/>
    </source>
</evidence>
<dbReference type="PRINTS" id="PR00037">
    <property type="entry name" value="HTHLACR"/>
</dbReference>
<dbReference type="SMART" id="SM00420">
    <property type="entry name" value="HTH_DEOR"/>
    <property type="match status" value="1"/>
</dbReference>
<evidence type="ECO:0000256" key="2">
    <source>
        <dbReference type="ARBA" id="ARBA00023015"/>
    </source>
</evidence>
<dbReference type="GO" id="GO:0003700">
    <property type="term" value="F:DNA-binding transcription factor activity"/>
    <property type="evidence" value="ECO:0007669"/>
    <property type="project" value="InterPro"/>
</dbReference>
<dbReference type="eggNOG" id="COG1349">
    <property type="taxonomic scope" value="Bacteria"/>
</dbReference>
<dbReference type="PATRIC" id="fig|477184.5.peg.3048"/>
<dbReference type="PANTHER" id="PTHR30363">
    <property type="entry name" value="HTH-TYPE TRANSCRIPTIONAL REGULATOR SRLR-RELATED"/>
    <property type="match status" value="1"/>
</dbReference>
<comment type="caution">
    <text evidence="6">The sequence shown here is derived from an EMBL/GenBank/DDBJ whole genome shotgun (WGS) entry which is preliminary data.</text>
</comment>
<evidence type="ECO:0000256" key="1">
    <source>
        <dbReference type="ARBA" id="ARBA00022491"/>
    </source>
</evidence>
<feature type="domain" description="HTH deoR-type" evidence="5">
    <location>
        <begin position="17"/>
        <end position="72"/>
    </location>
</feature>
<proteinExistence type="predicted"/>
<name>H0F8J4_9BURK</name>
<reference evidence="6 7" key="1">
    <citation type="journal article" date="2012" name="J. Bacteriol.">
        <title>Genome sequence of the highly efficient arsenite-oxidizing bacterium Achromobacter arsenitoxydans SY8.</title>
        <authorList>
            <person name="Li X."/>
            <person name="Hu Y."/>
            <person name="Gong J."/>
            <person name="Lin Y."/>
            <person name="Johnstone L."/>
            <person name="Rensing C."/>
            <person name="Wang G."/>
        </authorList>
    </citation>
    <scope>NUCLEOTIDE SEQUENCE [LARGE SCALE GENOMIC DNA]</scope>
    <source>
        <strain evidence="6 7">SY8</strain>
    </source>
</reference>
<evidence type="ECO:0000259" key="5">
    <source>
        <dbReference type="PROSITE" id="PS51000"/>
    </source>
</evidence>
<dbReference type="Pfam" id="PF08220">
    <property type="entry name" value="HTH_DeoR"/>
    <property type="match status" value="1"/>
</dbReference>
<dbReference type="Gene3D" id="3.30.750.70">
    <property type="entry name" value="4-hydroxybutyrate coenzyme like domains"/>
    <property type="match status" value="1"/>
</dbReference>
<dbReference type="AlphaFoldDB" id="H0F8J4"/>
<keyword evidence="1" id="KW-0678">Repressor</keyword>
<evidence type="ECO:0000256" key="3">
    <source>
        <dbReference type="ARBA" id="ARBA00023125"/>
    </source>
</evidence>
<keyword evidence="3" id="KW-0238">DNA-binding</keyword>
<dbReference type="SUPFAM" id="SSF100950">
    <property type="entry name" value="NagB/RpiA/CoA transferase-like"/>
    <property type="match status" value="1"/>
</dbReference>
<accession>H0F8J4</accession>
<dbReference type="GO" id="GO:0003677">
    <property type="term" value="F:DNA binding"/>
    <property type="evidence" value="ECO:0007669"/>
    <property type="project" value="UniProtKB-KW"/>
</dbReference>
<dbReference type="PROSITE" id="PS51000">
    <property type="entry name" value="HTH_DEOR_2"/>
    <property type="match status" value="1"/>
</dbReference>
<dbReference type="PROSITE" id="PS00894">
    <property type="entry name" value="HTH_DEOR_1"/>
    <property type="match status" value="1"/>
</dbReference>
<keyword evidence="4" id="KW-0804">Transcription</keyword>
<dbReference type="Pfam" id="PF00455">
    <property type="entry name" value="DeoRC"/>
    <property type="match status" value="1"/>
</dbReference>
<evidence type="ECO:0000313" key="6">
    <source>
        <dbReference type="EMBL" id="EHK65394.1"/>
    </source>
</evidence>
<evidence type="ECO:0000313" key="7">
    <source>
        <dbReference type="Proteomes" id="UP000003113"/>
    </source>
</evidence>
<dbReference type="EMBL" id="AGUF01000053">
    <property type="protein sequence ID" value="EHK65394.1"/>
    <property type="molecule type" value="Genomic_DNA"/>
</dbReference>
<gene>
    <name evidence="6" type="ORF">KYC_15462</name>
</gene>
<dbReference type="Proteomes" id="UP000003113">
    <property type="component" value="Unassembled WGS sequence"/>
</dbReference>
<dbReference type="PANTHER" id="PTHR30363:SF4">
    <property type="entry name" value="GLYCEROL-3-PHOSPHATE REGULON REPRESSOR"/>
    <property type="match status" value="1"/>
</dbReference>